<protein>
    <submittedName>
        <fullName evidence="2">Uncharacterized protein</fullName>
    </submittedName>
</protein>
<evidence type="ECO:0000313" key="2">
    <source>
        <dbReference type="EMBL" id="RDH44952.1"/>
    </source>
</evidence>
<evidence type="ECO:0000256" key="1">
    <source>
        <dbReference type="SAM" id="Phobius"/>
    </source>
</evidence>
<organism evidence="2 3">
    <name type="scientific">Zooshikella ganghwensis</name>
    <dbReference type="NCBI Taxonomy" id="202772"/>
    <lineage>
        <taxon>Bacteria</taxon>
        <taxon>Pseudomonadati</taxon>
        <taxon>Pseudomonadota</taxon>
        <taxon>Gammaproteobacteria</taxon>
        <taxon>Oceanospirillales</taxon>
        <taxon>Zooshikellaceae</taxon>
        <taxon>Zooshikella</taxon>
    </lineage>
</organism>
<dbReference type="Proteomes" id="UP000257039">
    <property type="component" value="Unassembled WGS sequence"/>
</dbReference>
<keyword evidence="1" id="KW-1133">Transmembrane helix</keyword>
<reference evidence="2 3" key="1">
    <citation type="submission" date="2017-04" db="EMBL/GenBank/DDBJ databases">
        <title>Draft genome sequence of Zooshikella ganghwensis VG4 isolated from Red Sea sediments.</title>
        <authorList>
            <person name="Rehman Z."/>
            <person name="Alam I."/>
            <person name="Kamau A."/>
            <person name="Bajic V."/>
            <person name="Leiknes T."/>
        </authorList>
    </citation>
    <scope>NUCLEOTIDE SEQUENCE [LARGE SCALE GENOMIC DNA]</scope>
    <source>
        <strain evidence="2 3">VG4</strain>
    </source>
</reference>
<name>A0A4P9VS03_9GAMM</name>
<dbReference type="AlphaFoldDB" id="A0A4P9VS03"/>
<feature type="transmembrane region" description="Helical" evidence="1">
    <location>
        <begin position="32"/>
        <end position="52"/>
    </location>
</feature>
<dbReference type="EMBL" id="NDXW01000001">
    <property type="protein sequence ID" value="RDH44952.1"/>
    <property type="molecule type" value="Genomic_DNA"/>
</dbReference>
<evidence type="ECO:0000313" key="3">
    <source>
        <dbReference type="Proteomes" id="UP000257039"/>
    </source>
</evidence>
<gene>
    <name evidence="2" type="ORF">B9G39_16760</name>
</gene>
<sequence length="73" mass="7628">MTFSRPIVFSAVVAMSLILVGVLLASLNVISWALALVGVLLLVANLFNAVALKPSNESLMVSRSTIANSAVRS</sequence>
<accession>A0A4P9VS03</accession>
<keyword evidence="1" id="KW-0472">Membrane</keyword>
<keyword evidence="3" id="KW-1185">Reference proteome</keyword>
<proteinExistence type="predicted"/>
<feature type="transmembrane region" description="Helical" evidence="1">
    <location>
        <begin position="7"/>
        <end position="26"/>
    </location>
</feature>
<keyword evidence="1" id="KW-0812">Transmembrane</keyword>
<dbReference type="RefSeq" id="WP_094787998.1">
    <property type="nucleotide sequence ID" value="NZ_NDXW01000001.1"/>
</dbReference>
<comment type="caution">
    <text evidence="2">The sequence shown here is derived from an EMBL/GenBank/DDBJ whole genome shotgun (WGS) entry which is preliminary data.</text>
</comment>